<dbReference type="Proteomes" id="UP000199451">
    <property type="component" value="Unassembled WGS sequence"/>
</dbReference>
<evidence type="ECO:0000313" key="2">
    <source>
        <dbReference type="EMBL" id="SDM49785.1"/>
    </source>
</evidence>
<keyword evidence="3" id="KW-1185">Reference proteome</keyword>
<dbReference type="OrthoDB" id="296997at2157"/>
<dbReference type="EMBL" id="FNHL01000002">
    <property type="protein sequence ID" value="SDM49785.1"/>
    <property type="molecule type" value="Genomic_DNA"/>
</dbReference>
<protein>
    <recommendedName>
        <fullName evidence="1">DUF7979 domain-containing protein</fullName>
    </recommendedName>
</protein>
<evidence type="ECO:0000259" key="1">
    <source>
        <dbReference type="Pfam" id="PF25934"/>
    </source>
</evidence>
<dbReference type="STRING" id="660521.SAMN04487949_1860"/>
<dbReference type="InterPro" id="IPR058285">
    <property type="entry name" value="DUF7979"/>
</dbReference>
<evidence type="ECO:0000313" key="3">
    <source>
        <dbReference type="Proteomes" id="UP000199451"/>
    </source>
</evidence>
<feature type="domain" description="DUF7979" evidence="1">
    <location>
        <begin position="8"/>
        <end position="69"/>
    </location>
</feature>
<dbReference type="RefSeq" id="WP_089696936.1">
    <property type="nucleotide sequence ID" value="NZ_FNHL01000002.1"/>
</dbReference>
<sequence length="70" mass="7816">MSQSVSPAELTLAQTDTVQPGASVRHFDELSEDAQDYVARWVRDRTVTGVAPEDLRTCDVVVFTEYLRVS</sequence>
<name>A0A1G9TRN1_9EURY</name>
<gene>
    <name evidence="2" type="ORF">SAMN04487949_1860</name>
</gene>
<accession>A0A1G9TRN1</accession>
<organism evidence="2 3">
    <name type="scientific">Halogranum gelatinilyticum</name>
    <dbReference type="NCBI Taxonomy" id="660521"/>
    <lineage>
        <taxon>Archaea</taxon>
        <taxon>Methanobacteriati</taxon>
        <taxon>Methanobacteriota</taxon>
        <taxon>Stenosarchaea group</taxon>
        <taxon>Halobacteria</taxon>
        <taxon>Halobacteriales</taxon>
        <taxon>Haloferacaceae</taxon>
    </lineage>
</organism>
<dbReference type="Pfam" id="PF25934">
    <property type="entry name" value="DUF7979"/>
    <property type="match status" value="1"/>
</dbReference>
<reference evidence="3" key="1">
    <citation type="submission" date="2016-10" db="EMBL/GenBank/DDBJ databases">
        <authorList>
            <person name="Varghese N."/>
            <person name="Submissions S."/>
        </authorList>
    </citation>
    <scope>NUCLEOTIDE SEQUENCE [LARGE SCALE GENOMIC DNA]</scope>
    <source>
        <strain evidence="3">CGMCC 1.10119</strain>
    </source>
</reference>
<dbReference type="AlphaFoldDB" id="A0A1G9TRN1"/>
<proteinExistence type="predicted"/>